<dbReference type="RefSeq" id="WP_316699005.1">
    <property type="nucleotide sequence ID" value="NZ_CP136336.1"/>
</dbReference>
<dbReference type="InterPro" id="IPR029055">
    <property type="entry name" value="Ntn_hydrolases_N"/>
</dbReference>
<name>A0ABZ0CUF5_9BURK</name>
<dbReference type="Proteomes" id="UP001303946">
    <property type="component" value="Chromosome"/>
</dbReference>
<accession>A0ABZ0CUF5</accession>
<dbReference type="Gene3D" id="3.60.20.10">
    <property type="entry name" value="Glutamine Phosphoribosylpyrophosphate, subunit 1, domain 1"/>
    <property type="match status" value="1"/>
</dbReference>
<reference evidence="1 2" key="1">
    <citation type="submission" date="2023-10" db="EMBL/GenBank/DDBJ databases">
        <title>Bacteria for the degradation of biodegradable plastic PBAT(Polybutylene adipate terephthalate).</title>
        <authorList>
            <person name="Weon H.-Y."/>
            <person name="Yeon J."/>
        </authorList>
    </citation>
    <scope>NUCLEOTIDE SEQUENCE [LARGE SCALE GENOMIC DNA]</scope>
    <source>
        <strain evidence="1 2">SBD 7-3</strain>
    </source>
</reference>
<keyword evidence="2" id="KW-1185">Reference proteome</keyword>
<evidence type="ECO:0000313" key="1">
    <source>
        <dbReference type="EMBL" id="WOB06523.1"/>
    </source>
</evidence>
<dbReference type="SUPFAM" id="SSF56235">
    <property type="entry name" value="N-terminal nucleophile aminohydrolases (Ntn hydrolases)"/>
    <property type="match status" value="1"/>
</dbReference>
<sequence>MTTIAWDGRRKTLAADKRATSGTVVRTVTKIHRIGSDLVGISGNLAHGMALLDWARAGYVAKEFPSPSKGDDDAYLVRVTRDAEVFRYEGPHAFKVEDEFFTTGSGSDYAMAALHMGLTARQAIELASRLEPGTGNGVDVLEL</sequence>
<dbReference type="EMBL" id="CP136336">
    <property type="protein sequence ID" value="WOB06523.1"/>
    <property type="molecule type" value="Genomic_DNA"/>
</dbReference>
<organism evidence="1 2">
    <name type="scientific">Piscinibacter gummiphilus</name>
    <dbReference type="NCBI Taxonomy" id="946333"/>
    <lineage>
        <taxon>Bacteria</taxon>
        <taxon>Pseudomonadati</taxon>
        <taxon>Pseudomonadota</taxon>
        <taxon>Betaproteobacteria</taxon>
        <taxon>Burkholderiales</taxon>
        <taxon>Sphaerotilaceae</taxon>
        <taxon>Piscinibacter</taxon>
    </lineage>
</organism>
<evidence type="ECO:0000313" key="2">
    <source>
        <dbReference type="Proteomes" id="UP001303946"/>
    </source>
</evidence>
<proteinExistence type="predicted"/>
<protein>
    <submittedName>
        <fullName evidence="1">Uncharacterized protein</fullName>
    </submittedName>
</protein>
<gene>
    <name evidence="1" type="ORF">RXV79_16495</name>
</gene>